<dbReference type="SUPFAM" id="SSF52402">
    <property type="entry name" value="Adenine nucleotide alpha hydrolases-like"/>
    <property type="match status" value="1"/>
</dbReference>
<dbReference type="PANTHER" id="PTHR43284:SF1">
    <property type="entry name" value="ASPARAGINE SYNTHETASE"/>
    <property type="match status" value="1"/>
</dbReference>
<evidence type="ECO:0000313" key="14">
    <source>
        <dbReference type="Proteomes" id="UP000003860"/>
    </source>
</evidence>
<name>F1TF15_9FIRM</name>
<dbReference type="InterPro" id="IPR001962">
    <property type="entry name" value="Asn_synthase"/>
</dbReference>
<feature type="binding site" evidence="10">
    <location>
        <begin position="365"/>
        <end position="366"/>
    </location>
    <ligand>
        <name>ATP</name>
        <dbReference type="ChEBI" id="CHEBI:30616"/>
    </ligand>
</feature>
<evidence type="ECO:0000256" key="1">
    <source>
        <dbReference type="ARBA" id="ARBA00005187"/>
    </source>
</evidence>
<evidence type="ECO:0000256" key="6">
    <source>
        <dbReference type="ARBA" id="ARBA00022888"/>
    </source>
</evidence>
<feature type="site" description="Important for beta-aspartyl-AMP intermediate formation" evidence="11">
    <location>
        <position position="367"/>
    </location>
</feature>
<dbReference type="InterPro" id="IPR029055">
    <property type="entry name" value="Ntn_hydrolases_N"/>
</dbReference>
<dbReference type="RefSeq" id="WP_004620503.1">
    <property type="nucleotide sequence ID" value="NZ_ACXX02000010.1"/>
</dbReference>
<dbReference type="CDD" id="cd01991">
    <property type="entry name" value="Asn_synthase_B_C"/>
    <property type="match status" value="1"/>
</dbReference>
<dbReference type="eggNOG" id="COG0367">
    <property type="taxonomic scope" value="Bacteria"/>
</dbReference>
<dbReference type="STRING" id="588581.Cpap_1148"/>
<dbReference type="EMBL" id="ACXX02000010">
    <property type="protein sequence ID" value="EGD46953.1"/>
    <property type="molecule type" value="Genomic_DNA"/>
</dbReference>
<comment type="catalytic activity">
    <reaction evidence="8">
        <text>L-aspartate + L-glutamine + ATP + H2O = L-asparagine + L-glutamate + AMP + diphosphate + H(+)</text>
        <dbReference type="Rhea" id="RHEA:12228"/>
        <dbReference type="ChEBI" id="CHEBI:15377"/>
        <dbReference type="ChEBI" id="CHEBI:15378"/>
        <dbReference type="ChEBI" id="CHEBI:29985"/>
        <dbReference type="ChEBI" id="CHEBI:29991"/>
        <dbReference type="ChEBI" id="CHEBI:30616"/>
        <dbReference type="ChEBI" id="CHEBI:33019"/>
        <dbReference type="ChEBI" id="CHEBI:58048"/>
        <dbReference type="ChEBI" id="CHEBI:58359"/>
        <dbReference type="ChEBI" id="CHEBI:456215"/>
        <dbReference type="EC" id="6.3.5.4"/>
    </reaction>
</comment>
<keyword evidence="7 9" id="KW-0315">Glutamine amidotransferase</keyword>
<dbReference type="InterPro" id="IPR006426">
    <property type="entry name" value="Asn_synth_AEB"/>
</dbReference>
<sequence>MCGIVGIVSPKNSIPDQLIERMAGAIVHRGPDGEGYYYSSKVQLGARRLSIVDTKNGVQPIYNENKSIVAVFNGEIYNYMELMNQLISKGHAFNTLCDAEVIVHLYEEFGVEMLDKVDGQFSFAIYDQSDSRVFIARDRNGICPLYYSVVNNTIYFASEIKAIVQADEVEIRPSISGLYEQFVFWSPAEGRTVFENIYQIPPSGYALIDGKIGLQINLYHRFSDYAQKFDYSSINELKNEIYTTLKKSILDRLMCDSDVKWGIYLSGGLDSTILMKLLNECGYDEFTTFSLGFKDYRIDESAYQALGLEGNKGQHIKITVSDEDILSHLLKVIKHCEVPLYKLGAVPMYMLSKAAHKNGVKFVLSGEGADELFYGYDIYKETLFRKYCSLNPASNIRTNGIKNFISPINMNNSYILEGYKKYYSAFFQGSNEFIYSMQSRITASSSIVEYFNKENKESIDLNDISNEVYQQFTRESNELSVMKKCQAVQMKLLLAGYLLSTQGDRVLLANSVEGRYPFLDRRLIRLAYSIPDNLKLAGYKEKYILKEAFSDIVPEPIIRRTKYQYSTPGVELFLNNINQFEDYLAKNTFDRYGVFDYGKVHSLIKELKENSGSIQRNITHDMTLIYVITTHMLLESACEKFV</sequence>
<evidence type="ECO:0000256" key="11">
    <source>
        <dbReference type="PIRSR" id="PIRSR001589-3"/>
    </source>
</evidence>
<keyword evidence="14" id="KW-1185">Reference proteome</keyword>
<comment type="caution">
    <text evidence="13">The sequence shown here is derived from an EMBL/GenBank/DDBJ whole genome shotgun (WGS) entry which is preliminary data.</text>
</comment>
<dbReference type="InterPro" id="IPR017932">
    <property type="entry name" value="GATase_2_dom"/>
</dbReference>
<evidence type="ECO:0000256" key="4">
    <source>
        <dbReference type="ARBA" id="ARBA00022741"/>
    </source>
</evidence>
<comment type="similarity">
    <text evidence="2">Belongs to the asparagine synthetase family.</text>
</comment>
<organism evidence="13 14">
    <name type="scientific">Ruminiclostridium papyrosolvens DSM 2782</name>
    <dbReference type="NCBI Taxonomy" id="588581"/>
    <lineage>
        <taxon>Bacteria</taxon>
        <taxon>Bacillati</taxon>
        <taxon>Bacillota</taxon>
        <taxon>Clostridia</taxon>
        <taxon>Eubacteriales</taxon>
        <taxon>Oscillospiraceae</taxon>
        <taxon>Ruminiclostridium</taxon>
    </lineage>
</organism>
<dbReference type="Gene3D" id="3.60.20.10">
    <property type="entry name" value="Glutamine Phosphoribosylpyrophosphate, subunit 1, domain 1"/>
    <property type="match status" value="1"/>
</dbReference>
<dbReference type="Gene3D" id="3.40.50.620">
    <property type="entry name" value="HUPs"/>
    <property type="match status" value="1"/>
</dbReference>
<dbReference type="InterPro" id="IPR014729">
    <property type="entry name" value="Rossmann-like_a/b/a_fold"/>
</dbReference>
<reference evidence="13" key="2">
    <citation type="submission" date="2011-01" db="EMBL/GenBank/DDBJ databases">
        <title>The Non-contiguous Finished genome of Clostridium papyrosolvens.</title>
        <authorList>
            <person name="Lucas S."/>
            <person name="Copeland A."/>
            <person name="Lapidus A."/>
            <person name="Cheng J.-F."/>
            <person name="Goodwin L."/>
            <person name="Pitluck S."/>
            <person name="Misra M."/>
            <person name="Chertkov O."/>
            <person name="Detter J.C."/>
            <person name="Han C."/>
            <person name="Tapia R."/>
            <person name="Land M."/>
            <person name="Hauser L."/>
            <person name="Kyrpides N."/>
            <person name="Ivanova N."/>
            <person name="Pagani I."/>
            <person name="Mouttaki H."/>
            <person name="He Z."/>
            <person name="Zhou J."/>
            <person name="Hemme C.L."/>
            <person name="Woyke T."/>
        </authorList>
    </citation>
    <scope>NUCLEOTIDE SEQUENCE [LARGE SCALE GENOMIC DNA]</scope>
    <source>
        <strain evidence="13">DSM 2782</strain>
    </source>
</reference>
<protein>
    <recommendedName>
        <fullName evidence="3">asparagine synthase (glutamine-hydrolyzing)</fullName>
        <ecNumber evidence="3">6.3.5.4</ecNumber>
    </recommendedName>
</protein>
<evidence type="ECO:0000313" key="13">
    <source>
        <dbReference type="EMBL" id="EGD46953.1"/>
    </source>
</evidence>
<dbReference type="PIRSF" id="PIRSF001589">
    <property type="entry name" value="Asn_synthetase_glu-h"/>
    <property type="match status" value="1"/>
</dbReference>
<evidence type="ECO:0000259" key="12">
    <source>
        <dbReference type="PROSITE" id="PS51278"/>
    </source>
</evidence>
<dbReference type="EC" id="6.3.5.4" evidence="3"/>
<accession>F1TF15</accession>
<evidence type="ECO:0000256" key="3">
    <source>
        <dbReference type="ARBA" id="ARBA00012737"/>
    </source>
</evidence>
<feature type="binding site" evidence="10">
    <location>
        <position position="98"/>
    </location>
    <ligand>
        <name>L-glutamine</name>
        <dbReference type="ChEBI" id="CHEBI:58359"/>
    </ligand>
</feature>
<evidence type="ECO:0000256" key="5">
    <source>
        <dbReference type="ARBA" id="ARBA00022840"/>
    </source>
</evidence>
<reference evidence="13" key="1">
    <citation type="submission" date="2009-07" db="EMBL/GenBank/DDBJ databases">
        <authorList>
            <consortium name="US DOE Joint Genome Institute (JGI-PGF)"/>
            <person name="Lucas S."/>
            <person name="Copeland A."/>
            <person name="Lapidus A."/>
            <person name="Glavina del Rio T."/>
            <person name="Tice H."/>
            <person name="Bruce D."/>
            <person name="Goodwin L."/>
            <person name="Pitluck S."/>
            <person name="Larimer F."/>
            <person name="Land M.L."/>
            <person name="Mouttaki H."/>
            <person name="He Z."/>
            <person name="Zhou J."/>
            <person name="Hemme C.L."/>
        </authorList>
    </citation>
    <scope>NUCLEOTIDE SEQUENCE</scope>
    <source>
        <strain evidence="13">DSM 2782</strain>
    </source>
</reference>
<dbReference type="GO" id="GO:0006529">
    <property type="term" value="P:asparagine biosynthetic process"/>
    <property type="evidence" value="ECO:0007669"/>
    <property type="project" value="UniProtKB-KW"/>
</dbReference>
<keyword evidence="9" id="KW-0028">Amino-acid biosynthesis</keyword>
<dbReference type="SUPFAM" id="SSF56235">
    <property type="entry name" value="N-terminal nucleophile aminohydrolases (Ntn hydrolases)"/>
    <property type="match status" value="1"/>
</dbReference>
<keyword evidence="6 9" id="KW-0061">Asparagine biosynthesis</keyword>
<evidence type="ECO:0000256" key="9">
    <source>
        <dbReference type="PIRSR" id="PIRSR001589-1"/>
    </source>
</evidence>
<dbReference type="NCBIfam" id="TIGR01536">
    <property type="entry name" value="asn_synth_AEB"/>
    <property type="match status" value="1"/>
</dbReference>
<evidence type="ECO:0000256" key="7">
    <source>
        <dbReference type="ARBA" id="ARBA00022962"/>
    </source>
</evidence>
<comment type="pathway">
    <text evidence="1">Amino-acid biosynthesis; L-asparagine biosynthesis; L-asparagine from L-aspartate (L-Gln route): step 1/1.</text>
</comment>
<feature type="active site" description="For GATase activity" evidence="9">
    <location>
        <position position="2"/>
    </location>
</feature>
<evidence type="ECO:0000256" key="2">
    <source>
        <dbReference type="ARBA" id="ARBA00005752"/>
    </source>
</evidence>
<dbReference type="AlphaFoldDB" id="F1TF15"/>
<dbReference type="Pfam" id="PF00733">
    <property type="entry name" value="Asn_synthase"/>
    <property type="match status" value="1"/>
</dbReference>
<dbReference type="Pfam" id="PF13537">
    <property type="entry name" value="GATase_7"/>
    <property type="match status" value="1"/>
</dbReference>
<dbReference type="OrthoDB" id="9763290at2"/>
<dbReference type="InterPro" id="IPR033738">
    <property type="entry name" value="AsnB_N"/>
</dbReference>
<dbReference type="GO" id="GO:0005524">
    <property type="term" value="F:ATP binding"/>
    <property type="evidence" value="ECO:0007669"/>
    <property type="project" value="UniProtKB-KW"/>
</dbReference>
<feature type="domain" description="Glutamine amidotransferase type-2" evidence="12">
    <location>
        <begin position="2"/>
        <end position="211"/>
    </location>
</feature>
<keyword evidence="4 10" id="KW-0547">Nucleotide-binding</keyword>
<evidence type="ECO:0000256" key="10">
    <source>
        <dbReference type="PIRSR" id="PIRSR001589-2"/>
    </source>
</evidence>
<keyword evidence="5 10" id="KW-0067">ATP-binding</keyword>
<dbReference type="CDD" id="cd00712">
    <property type="entry name" value="AsnB"/>
    <property type="match status" value="1"/>
</dbReference>
<evidence type="ECO:0000256" key="8">
    <source>
        <dbReference type="ARBA" id="ARBA00048741"/>
    </source>
</evidence>
<dbReference type="PANTHER" id="PTHR43284">
    <property type="entry name" value="ASPARAGINE SYNTHETASE (GLUTAMINE-HYDROLYZING)"/>
    <property type="match status" value="1"/>
</dbReference>
<proteinExistence type="inferred from homology"/>
<gene>
    <name evidence="13" type="ORF">Cpap_1148</name>
</gene>
<dbReference type="GO" id="GO:0004066">
    <property type="term" value="F:asparagine synthase (glutamine-hydrolyzing) activity"/>
    <property type="evidence" value="ECO:0007669"/>
    <property type="project" value="UniProtKB-EC"/>
</dbReference>
<dbReference type="Proteomes" id="UP000003860">
    <property type="component" value="Unassembled WGS sequence"/>
</dbReference>
<dbReference type="InterPro" id="IPR051786">
    <property type="entry name" value="ASN_synthetase/amidase"/>
</dbReference>
<dbReference type="PROSITE" id="PS51278">
    <property type="entry name" value="GATASE_TYPE_2"/>
    <property type="match status" value="1"/>
</dbReference>